<evidence type="ECO:0000256" key="1">
    <source>
        <dbReference type="SAM" id="Phobius"/>
    </source>
</evidence>
<gene>
    <name evidence="3" type="ORF">GTP46_00760</name>
</gene>
<keyword evidence="2" id="KW-0732">Signal</keyword>
<keyword evidence="1" id="KW-1133">Transmembrane helix</keyword>
<evidence type="ECO:0000313" key="4">
    <source>
        <dbReference type="Proteomes" id="UP000479335"/>
    </source>
</evidence>
<keyword evidence="1" id="KW-0472">Membrane</keyword>
<feature type="transmembrane region" description="Helical" evidence="1">
    <location>
        <begin position="277"/>
        <end position="297"/>
    </location>
</feature>
<organism evidence="3 4">
    <name type="scientific">Duganella flavida</name>
    <dbReference type="NCBI Taxonomy" id="2692175"/>
    <lineage>
        <taxon>Bacteria</taxon>
        <taxon>Pseudomonadati</taxon>
        <taxon>Pseudomonadota</taxon>
        <taxon>Betaproteobacteria</taxon>
        <taxon>Burkholderiales</taxon>
        <taxon>Oxalobacteraceae</taxon>
        <taxon>Telluria group</taxon>
        <taxon>Duganella</taxon>
    </lineage>
</organism>
<feature type="transmembrane region" description="Helical" evidence="1">
    <location>
        <begin position="217"/>
        <end position="241"/>
    </location>
</feature>
<comment type="caution">
    <text evidence="3">The sequence shown here is derived from an EMBL/GenBank/DDBJ whole genome shotgun (WGS) entry which is preliminary data.</text>
</comment>
<dbReference type="AlphaFoldDB" id="A0A6L8K4T1"/>
<feature type="transmembrane region" description="Helical" evidence="1">
    <location>
        <begin position="253"/>
        <end position="270"/>
    </location>
</feature>
<accession>A0A6L8K4T1</accession>
<keyword evidence="4" id="KW-1185">Reference proteome</keyword>
<evidence type="ECO:0000313" key="3">
    <source>
        <dbReference type="EMBL" id="MYM21178.1"/>
    </source>
</evidence>
<name>A0A6L8K4T1_9BURK</name>
<protein>
    <submittedName>
        <fullName evidence="3">HupE/UreJ family protein</fullName>
    </submittedName>
</protein>
<proteinExistence type="predicted"/>
<dbReference type="EMBL" id="WWCN01000001">
    <property type="protein sequence ID" value="MYM21178.1"/>
    <property type="molecule type" value="Genomic_DNA"/>
</dbReference>
<dbReference type="InterPro" id="IPR032809">
    <property type="entry name" value="Put_HupE_UreJ"/>
</dbReference>
<sequence>MAAVSKRLLALCLLLWATAVGAHPSPQSEVLLESRQDSIHAELVLPLDELKLAIPLDGVSDAALAQYLAAHVRPLAPDGRAWLVKVERLRWQRTQQPFDLLADMTLRPPPGAPLDRFSFGDDAIAHQVPSHLTVVALRSGPDAPSRVLGTLHYGQRSLEVQCADPRWWAGFADLFQLGMQHIAEGTDHLLFLLTLLLPAALLAQDGKWQGYGGTRHLLAYLLKVVTAFTLGHSVTLMLGALGTLSLPEQPVEFAIALSILFSAVHAWRPIFPRREAWVAFGFGLVHGLAFASAIRALQLSGARLVAGVLAFNLGIEVMQALVIALAAPLLIWLARRPSYRRVRQAAALLAAAMAVIWMAQRV</sequence>
<dbReference type="Proteomes" id="UP000479335">
    <property type="component" value="Unassembled WGS sequence"/>
</dbReference>
<dbReference type="Pfam" id="PF13795">
    <property type="entry name" value="HupE_UreJ_2"/>
    <property type="match status" value="1"/>
</dbReference>
<feature type="transmembrane region" description="Helical" evidence="1">
    <location>
        <begin position="309"/>
        <end position="333"/>
    </location>
</feature>
<feature type="chain" id="PRO_5026939091" evidence="2">
    <location>
        <begin position="23"/>
        <end position="362"/>
    </location>
</feature>
<keyword evidence="1" id="KW-0812">Transmembrane</keyword>
<evidence type="ECO:0000256" key="2">
    <source>
        <dbReference type="SAM" id="SignalP"/>
    </source>
</evidence>
<dbReference type="RefSeq" id="WP_161004739.1">
    <property type="nucleotide sequence ID" value="NZ_WWCN01000001.1"/>
</dbReference>
<feature type="signal peptide" evidence="2">
    <location>
        <begin position="1"/>
        <end position="22"/>
    </location>
</feature>
<reference evidence="3 4" key="1">
    <citation type="submission" date="2019-12" db="EMBL/GenBank/DDBJ databases">
        <title>Novel species isolated from a subtropical stream in China.</title>
        <authorList>
            <person name="Lu H."/>
        </authorList>
    </citation>
    <scope>NUCLEOTIDE SEQUENCE [LARGE SCALE GENOMIC DNA]</scope>
    <source>
        <strain evidence="3 4">FT135W</strain>
    </source>
</reference>